<reference evidence="1 2" key="1">
    <citation type="submission" date="2018-06" db="EMBL/GenBank/DDBJ databases">
        <authorList>
            <person name="Strepis N."/>
        </authorList>
    </citation>
    <scope>NUCLEOTIDE SEQUENCE [LARGE SCALE GENOMIC DNA]</scope>
    <source>
        <strain evidence="1">LUCI</strain>
    </source>
</reference>
<evidence type="ECO:0000313" key="1">
    <source>
        <dbReference type="EMBL" id="VBB09171.1"/>
    </source>
</evidence>
<keyword evidence="2" id="KW-1185">Reference proteome</keyword>
<dbReference type="OrthoDB" id="3035081at2"/>
<dbReference type="RefSeq" id="WP_122629995.1">
    <property type="nucleotide sequence ID" value="NZ_UPPP01000107.1"/>
</dbReference>
<proteinExistence type="predicted"/>
<protein>
    <submittedName>
        <fullName evidence="1">Uncharacterized protein</fullName>
    </submittedName>
</protein>
<name>A0A498RCL5_9FIRM</name>
<accession>A0A498RCL5</accession>
<dbReference type="AlphaFoldDB" id="A0A498RCL5"/>
<sequence length="76" mass="8779">MDKSEQFCENERYCPALNRKISDGLCWEYYFAGRGGPKDTMVELSNWISKSKKYKDIGAAFHEICEACKYGKPVEN</sequence>
<organism evidence="1 2">
    <name type="scientific">Lucifera butyrica</name>
    <dbReference type="NCBI Taxonomy" id="1351585"/>
    <lineage>
        <taxon>Bacteria</taxon>
        <taxon>Bacillati</taxon>
        <taxon>Bacillota</taxon>
        <taxon>Negativicutes</taxon>
        <taxon>Veillonellales</taxon>
        <taxon>Veillonellaceae</taxon>
        <taxon>Lucifera</taxon>
    </lineage>
</organism>
<dbReference type="Proteomes" id="UP000277811">
    <property type="component" value="Unassembled WGS sequence"/>
</dbReference>
<dbReference type="EMBL" id="UPPP01000107">
    <property type="protein sequence ID" value="VBB09171.1"/>
    <property type="molecule type" value="Genomic_DNA"/>
</dbReference>
<gene>
    <name evidence="1" type="ORF">LUCI_4457</name>
</gene>
<evidence type="ECO:0000313" key="2">
    <source>
        <dbReference type="Proteomes" id="UP000277811"/>
    </source>
</evidence>